<evidence type="ECO:0000259" key="7">
    <source>
        <dbReference type="Pfam" id="PF25954"/>
    </source>
</evidence>
<dbReference type="Gene3D" id="2.40.30.170">
    <property type="match status" value="1"/>
</dbReference>
<evidence type="ECO:0000256" key="2">
    <source>
        <dbReference type="ARBA" id="ARBA00022448"/>
    </source>
</evidence>
<dbReference type="InterPro" id="IPR006143">
    <property type="entry name" value="RND_pump_MFP"/>
</dbReference>
<dbReference type="Pfam" id="PF25919">
    <property type="entry name" value="BSH_CusB"/>
    <property type="match status" value="1"/>
</dbReference>
<dbReference type="InterPro" id="IPR042230">
    <property type="entry name" value="CusF_sf"/>
</dbReference>
<proteinExistence type="inferred from homology"/>
<dbReference type="FunFam" id="2.40.420.20:FF:000003">
    <property type="entry name" value="Cation efflux system protein cusB"/>
    <property type="match status" value="1"/>
</dbReference>
<dbReference type="PANTHER" id="PTHR30097">
    <property type="entry name" value="CATION EFFLUX SYSTEM PROTEIN CUSB"/>
    <property type="match status" value="1"/>
</dbReference>
<dbReference type="GO" id="GO:0015679">
    <property type="term" value="P:plasma membrane copper ion transport"/>
    <property type="evidence" value="ECO:0007669"/>
    <property type="project" value="TreeGrafter"/>
</dbReference>
<evidence type="ECO:0000313" key="9">
    <source>
        <dbReference type="EMBL" id="KAA0686140.1"/>
    </source>
</evidence>
<dbReference type="FunFam" id="2.40.30.170:FF:000010">
    <property type="entry name" value="Efflux RND transporter periplasmic adaptor subunit"/>
    <property type="match status" value="1"/>
</dbReference>
<dbReference type="GO" id="GO:0060003">
    <property type="term" value="P:copper ion export"/>
    <property type="evidence" value="ECO:0007669"/>
    <property type="project" value="TreeGrafter"/>
</dbReference>
<keyword evidence="4" id="KW-0406">Ion transport</keyword>
<dbReference type="Gene3D" id="2.40.420.20">
    <property type="match status" value="1"/>
</dbReference>
<evidence type="ECO:0000256" key="4">
    <source>
        <dbReference type="ARBA" id="ARBA00023065"/>
    </source>
</evidence>
<dbReference type="InterPro" id="IPR051909">
    <property type="entry name" value="MFP_Cation_Efflux"/>
</dbReference>
<dbReference type="InterPro" id="IPR021647">
    <property type="entry name" value="CusF_Ec"/>
</dbReference>
<dbReference type="InterPro" id="IPR058790">
    <property type="entry name" value="BSH_CusB"/>
</dbReference>
<dbReference type="Gene3D" id="2.40.50.320">
    <property type="entry name" value="Copper binding periplasmic protein CusF"/>
    <property type="match status" value="1"/>
</dbReference>
<dbReference type="InterPro" id="IPR058627">
    <property type="entry name" value="MdtA-like_C"/>
</dbReference>
<comment type="similarity">
    <text evidence="1">Belongs to the membrane fusion protein (MFP) (TC 8.A.1) family.</text>
</comment>
<evidence type="ECO:0000256" key="1">
    <source>
        <dbReference type="ARBA" id="ARBA00009477"/>
    </source>
</evidence>
<dbReference type="InterPro" id="IPR058792">
    <property type="entry name" value="Beta-barrel_RND_2"/>
</dbReference>
<dbReference type="NCBIfam" id="TIGR01730">
    <property type="entry name" value="RND_mfp"/>
    <property type="match status" value="1"/>
</dbReference>
<evidence type="ECO:0000313" key="10">
    <source>
        <dbReference type="Proteomes" id="UP000476837"/>
    </source>
</evidence>
<dbReference type="Pfam" id="PF25967">
    <property type="entry name" value="RND-MFP_C"/>
    <property type="match status" value="1"/>
</dbReference>
<keyword evidence="3" id="KW-0732">Signal</keyword>
<dbReference type="Pfam" id="PF11604">
    <property type="entry name" value="CusF_Ec"/>
    <property type="match status" value="1"/>
</dbReference>
<evidence type="ECO:0000259" key="6">
    <source>
        <dbReference type="Pfam" id="PF25919"/>
    </source>
</evidence>
<organism evidence="9 10">
    <name type="scientific">Azospirillum brasilense</name>
    <dbReference type="NCBI Taxonomy" id="192"/>
    <lineage>
        <taxon>Bacteria</taxon>
        <taxon>Pseudomonadati</taxon>
        <taxon>Pseudomonadota</taxon>
        <taxon>Alphaproteobacteria</taxon>
        <taxon>Rhodospirillales</taxon>
        <taxon>Azospirillaceae</taxon>
        <taxon>Azospirillum</taxon>
    </lineage>
</organism>
<reference evidence="9 10" key="1">
    <citation type="submission" date="2018-07" db="EMBL/GenBank/DDBJ databases">
        <title>Genome sequence of Roseomonas fauriae ATCC 49958.</title>
        <authorList>
            <person name="Sant'Anna F.H."/>
            <person name="Baldani J.I."/>
            <person name="Zilli J.E."/>
            <person name="Reis V.M."/>
            <person name="Hartmann A."/>
            <person name="Cruz L."/>
            <person name="de Souza E.M."/>
            <person name="de Oliveira Pedrosa F."/>
            <person name="Passaglia L.M.P."/>
        </authorList>
    </citation>
    <scope>NUCLEOTIDE SEQUENCE [LARGE SCALE GENOMIC DNA]</scope>
    <source>
        <strain evidence="9 10">ATCC 49958</strain>
    </source>
</reference>
<evidence type="ECO:0000256" key="3">
    <source>
        <dbReference type="ARBA" id="ARBA00022729"/>
    </source>
</evidence>
<keyword evidence="2" id="KW-0813">Transport</keyword>
<feature type="domain" description="Heavy metal binding" evidence="5">
    <location>
        <begin position="53"/>
        <end position="79"/>
    </location>
</feature>
<feature type="domain" description="CusB-like barrel-sandwich hybrid" evidence="6">
    <location>
        <begin position="134"/>
        <end position="249"/>
    </location>
</feature>
<dbReference type="GO" id="GO:0030288">
    <property type="term" value="C:outer membrane-bounded periplasmic space"/>
    <property type="evidence" value="ECO:0007669"/>
    <property type="project" value="TreeGrafter"/>
</dbReference>
<dbReference type="SUPFAM" id="SSF111369">
    <property type="entry name" value="HlyD-like secretion proteins"/>
    <property type="match status" value="1"/>
</dbReference>
<dbReference type="InterPro" id="IPR045800">
    <property type="entry name" value="HMBD"/>
</dbReference>
<dbReference type="GO" id="GO:0022857">
    <property type="term" value="F:transmembrane transporter activity"/>
    <property type="evidence" value="ECO:0007669"/>
    <property type="project" value="InterPro"/>
</dbReference>
<evidence type="ECO:0000259" key="8">
    <source>
        <dbReference type="Pfam" id="PF25967"/>
    </source>
</evidence>
<evidence type="ECO:0000259" key="5">
    <source>
        <dbReference type="Pfam" id="PF19335"/>
    </source>
</evidence>
<dbReference type="GO" id="GO:0016020">
    <property type="term" value="C:membrane"/>
    <property type="evidence" value="ECO:0007669"/>
    <property type="project" value="InterPro"/>
</dbReference>
<dbReference type="PANTHER" id="PTHR30097:SF15">
    <property type="entry name" value="CATION EFFLUX SYSTEM PROTEIN CUSB"/>
    <property type="match status" value="1"/>
</dbReference>
<accession>A0A6L3B1F4</accession>
<protein>
    <submittedName>
        <fullName evidence="9">Efflux RND transporter periplasmic adaptor subunit</fullName>
    </submittedName>
</protein>
<name>A0A6L3B1F4_AZOBR</name>
<dbReference type="Pfam" id="PF19335">
    <property type="entry name" value="HMBD"/>
    <property type="match status" value="1"/>
</dbReference>
<dbReference type="Pfam" id="PF25954">
    <property type="entry name" value="Beta-barrel_RND_2"/>
    <property type="match status" value="1"/>
</dbReference>
<sequence length="505" mass="54131">MSSQVFTMKLKTALVALLAVAAGTGGGVLLERRVLSAQDAPQQQAQSGPRILYWWDPMIPDFKSDKPGKSPMGMDMVPVYEGQDPGNAEETGVVTVSSAAMNNLGVRTAAAERTTLTPTIETFGSITFDESRTAHLHVRGKGWIERLHTRVLGEHVERGQLLMEVFSPDLITAAYEFVREAERGASGNTEGARRKLIALGVSDRQIEEIRKTKAVPERIKVYAPRTGVVEALGVAEGMYVESDVTLMSIVDHGSVWVIAEVLESQVGLVSRGMQAEVRVASQPGRTWTGTVDYVYPELRKDTRTARLRIRLENPDLALQPNMFASVRLATHPRADVLAIPNDALIRTGQAERVVLALGDGRFKPVPVKAGLAIGDRVEIIDGLKEGDRVVTSAQFLIDSESSLSAGFARMQQAEGPTANETAAVPAVGEGEITAIAADGSSVTISHGPIPEFSWPAMTMEFGVGPGVSVQGLAPGDRVRFGVVKAVDDTYTAASIERLNGAGRTP</sequence>
<dbReference type="GO" id="GO:0046914">
    <property type="term" value="F:transition metal ion binding"/>
    <property type="evidence" value="ECO:0007669"/>
    <property type="project" value="TreeGrafter"/>
</dbReference>
<dbReference type="AlphaFoldDB" id="A0A6L3B1F4"/>
<comment type="caution">
    <text evidence="9">The sequence shown here is derived from an EMBL/GenBank/DDBJ whole genome shotgun (WGS) entry which is preliminary data.</text>
</comment>
<feature type="domain" description="CusB-like beta-barrel" evidence="7">
    <location>
        <begin position="254"/>
        <end position="331"/>
    </location>
</feature>
<gene>
    <name evidence="9" type="ORF">DS837_10585</name>
</gene>
<feature type="domain" description="Multidrug resistance protein MdtA-like C-terminal permuted SH3" evidence="8">
    <location>
        <begin position="335"/>
        <end position="392"/>
    </location>
</feature>
<dbReference type="Proteomes" id="UP000476837">
    <property type="component" value="Unassembled WGS sequence"/>
</dbReference>
<dbReference type="EMBL" id="QOKV01000005">
    <property type="protein sequence ID" value="KAA0686140.1"/>
    <property type="molecule type" value="Genomic_DNA"/>
</dbReference>